<comment type="caution">
    <text evidence="9">The sequence shown here is derived from an EMBL/GenBank/DDBJ whole genome shotgun (WGS) entry which is preliminary data.</text>
</comment>
<evidence type="ECO:0000313" key="9">
    <source>
        <dbReference type="EMBL" id="KAG9473017.1"/>
    </source>
</evidence>
<dbReference type="FunFam" id="2.130.10.10:FF:000216">
    <property type="entry name" value="Periodic tryptophan protein 2 homolog"/>
    <property type="match status" value="1"/>
</dbReference>
<evidence type="ECO:0000259" key="8">
    <source>
        <dbReference type="Pfam" id="PF04003"/>
    </source>
</evidence>
<evidence type="ECO:0000256" key="1">
    <source>
        <dbReference type="ARBA" id="ARBA00004604"/>
    </source>
</evidence>
<dbReference type="InterPro" id="IPR019775">
    <property type="entry name" value="WD40_repeat_CS"/>
</dbReference>
<feature type="compositionally biased region" description="Basic and acidic residues" evidence="7">
    <location>
        <begin position="230"/>
        <end position="251"/>
    </location>
</feature>
<comment type="subcellular location">
    <subcellularLocation>
        <location evidence="1">Nucleus</location>
        <location evidence="1">Nucleolus</location>
    </subcellularLocation>
</comment>
<dbReference type="GO" id="GO:0034388">
    <property type="term" value="C:Pwp2p-containing subcomplex of 90S preribosome"/>
    <property type="evidence" value="ECO:0007669"/>
    <property type="project" value="TreeGrafter"/>
</dbReference>
<keyword evidence="5" id="KW-0539">Nucleus</keyword>
<reference evidence="9" key="1">
    <citation type="thesis" date="2020" institute="ProQuest LLC" country="789 East Eisenhower Parkway, Ann Arbor, MI, USA">
        <title>Comparative Genomics and Chromosome Evolution.</title>
        <authorList>
            <person name="Mudd A.B."/>
        </authorList>
    </citation>
    <scope>NUCLEOTIDE SEQUENCE</scope>
    <source>
        <strain evidence="9">HN-11 Male</strain>
        <tissue evidence="9">Kidney and liver</tissue>
    </source>
</reference>
<feature type="domain" description="Small-subunit processome Utp12" evidence="8">
    <location>
        <begin position="754"/>
        <end position="857"/>
    </location>
</feature>
<dbReference type="CDD" id="cd00200">
    <property type="entry name" value="WD40"/>
    <property type="match status" value="1"/>
</dbReference>
<protein>
    <recommendedName>
        <fullName evidence="8">Small-subunit processome Utp12 domain-containing protein</fullName>
    </recommendedName>
</protein>
<feature type="repeat" description="WD" evidence="6">
    <location>
        <begin position="357"/>
        <end position="398"/>
    </location>
</feature>
<keyword evidence="10" id="KW-1185">Reference proteome</keyword>
<feature type="region of interest" description="Disordered" evidence="7">
    <location>
        <begin position="230"/>
        <end position="252"/>
    </location>
</feature>
<evidence type="ECO:0000256" key="5">
    <source>
        <dbReference type="ARBA" id="ARBA00023242"/>
    </source>
</evidence>
<evidence type="ECO:0000256" key="3">
    <source>
        <dbReference type="ARBA" id="ARBA00022574"/>
    </source>
</evidence>
<feature type="compositionally biased region" description="Acidic residues" evidence="7">
    <location>
        <begin position="873"/>
        <end position="886"/>
    </location>
</feature>
<evidence type="ECO:0000256" key="4">
    <source>
        <dbReference type="ARBA" id="ARBA00022737"/>
    </source>
</evidence>
<dbReference type="GO" id="GO:0000028">
    <property type="term" value="P:ribosomal small subunit assembly"/>
    <property type="evidence" value="ECO:0007669"/>
    <property type="project" value="TreeGrafter"/>
</dbReference>
<dbReference type="InterPro" id="IPR007148">
    <property type="entry name" value="SSU_processome_Utp12"/>
</dbReference>
<comment type="similarity">
    <text evidence="2">Belongs to the WD repeat PWP2 family.</text>
</comment>
<evidence type="ECO:0000256" key="7">
    <source>
        <dbReference type="SAM" id="MobiDB-lite"/>
    </source>
</evidence>
<dbReference type="EMBL" id="WNTK01000028">
    <property type="protein sequence ID" value="KAG9473017.1"/>
    <property type="molecule type" value="Genomic_DNA"/>
</dbReference>
<gene>
    <name evidence="9" type="ORF">GDO78_015312</name>
</gene>
<proteinExistence type="inferred from homology"/>
<dbReference type="AlphaFoldDB" id="A0A8J6JYQ9"/>
<dbReference type="GO" id="GO:0000462">
    <property type="term" value="P:maturation of SSU-rRNA from tricistronic rRNA transcript (SSU-rRNA, 5.8S rRNA, LSU-rRNA)"/>
    <property type="evidence" value="ECO:0007669"/>
    <property type="project" value="TreeGrafter"/>
</dbReference>
<dbReference type="Pfam" id="PF04003">
    <property type="entry name" value="Utp12"/>
    <property type="match status" value="1"/>
</dbReference>
<feature type="region of interest" description="Disordered" evidence="7">
    <location>
        <begin position="869"/>
        <end position="894"/>
    </location>
</feature>
<dbReference type="GO" id="GO:0032040">
    <property type="term" value="C:small-subunit processome"/>
    <property type="evidence" value="ECO:0007669"/>
    <property type="project" value="TreeGrafter"/>
</dbReference>
<dbReference type="Gene3D" id="2.130.10.10">
    <property type="entry name" value="YVTN repeat-like/Quinoprotein amine dehydrogenase"/>
    <property type="match status" value="3"/>
</dbReference>
<dbReference type="InterPro" id="IPR001680">
    <property type="entry name" value="WD40_rpt"/>
</dbReference>
<keyword evidence="3 6" id="KW-0853">WD repeat</keyword>
<evidence type="ECO:0000256" key="6">
    <source>
        <dbReference type="PROSITE-ProRule" id="PRU00221"/>
    </source>
</evidence>
<dbReference type="InterPro" id="IPR015943">
    <property type="entry name" value="WD40/YVTN_repeat-like_dom_sf"/>
</dbReference>
<dbReference type="PROSITE" id="PS00678">
    <property type="entry name" value="WD_REPEATS_1"/>
    <property type="match status" value="1"/>
</dbReference>
<dbReference type="PRINTS" id="PR00320">
    <property type="entry name" value="GPROTEINBRPT"/>
</dbReference>
<dbReference type="Pfam" id="PF00400">
    <property type="entry name" value="WD40"/>
    <property type="match status" value="4"/>
</dbReference>
<dbReference type="OrthoDB" id="3142434at2759"/>
<evidence type="ECO:0000256" key="2">
    <source>
        <dbReference type="ARBA" id="ARBA00010226"/>
    </source>
</evidence>
<dbReference type="Proteomes" id="UP000770717">
    <property type="component" value="Unassembled WGS sequence"/>
</dbReference>
<dbReference type="InterPro" id="IPR027145">
    <property type="entry name" value="PWP2"/>
</dbReference>
<keyword evidence="4" id="KW-0677">Repeat</keyword>
<dbReference type="SUPFAM" id="SSF50998">
    <property type="entry name" value="Quinoprotein alcohol dehydrogenase-like"/>
    <property type="match status" value="2"/>
</dbReference>
<dbReference type="PANTHER" id="PTHR19858:SF0">
    <property type="entry name" value="PERIODIC TRYPTOPHAN PROTEIN 2 HOMOLOG"/>
    <property type="match status" value="1"/>
</dbReference>
<feature type="repeat" description="WD" evidence="6">
    <location>
        <begin position="399"/>
        <end position="440"/>
    </location>
</feature>
<feature type="repeat" description="WD" evidence="6">
    <location>
        <begin position="536"/>
        <end position="568"/>
    </location>
</feature>
<dbReference type="SUPFAM" id="SSF82171">
    <property type="entry name" value="DPP6 N-terminal domain-like"/>
    <property type="match status" value="1"/>
</dbReference>
<dbReference type="InterPro" id="IPR011047">
    <property type="entry name" value="Quinoprotein_ADH-like_sf"/>
</dbReference>
<dbReference type="SMART" id="SM00320">
    <property type="entry name" value="WD40"/>
    <property type="match status" value="13"/>
</dbReference>
<sequence length="894" mass="99516">MKYSYKFSNLLGTFYRSGNLTFTPDGNSLISPVGNRLSVFHLKNNRAETLPWATRCNITCVALTPDGSLGIVVDEEGSALLISIVTKAVLNTFNFQQPVNAVSFSPDGKKFLVCKGSVVLMYHAPGKRREFNAFVLEKSYFGPVDDTMCVDWTDDSKCFAVGSKDMTTWVFSAEPLENAARFSIGGHKEAIVSCFFKDNSLDLYSICGAGTIRIWKSNFELTDLRPRKPRKERPLNEMDVENGEKIRGSVKEEDDDSEKLYYNSNGKHHLNKAGDFTMLTAAAFHKKLRILVSGFANGTFHIHELPDVNLIHSLSISGQSISSITINSTGDWISFGSSGLGQLLVWEWQSESYILKQQGHFNNMVALSYSPDGQHIATGGNDGKVKVWDTTSGFCFVTFTNHTSGITAVAFTSNGQVLVSSSLDGTVRAYSLLRYRNFRTFTSPRLTQFSCLAVDGSGDLVCAGAQDAFEVYVWSMQTGKLLDVLAGHEGPVSSVAFNPWKSVLATASWDRTVRLWHMTDSWRTTETLSITAEALAVTFRPDGRELAVASLDGQITMWDSEKGIQTGSIEGRHDLQMGRKETDKITAKHSAKGKAFTSLCYSADGNALLAGGASRFVCIYHVREQLLAKKFEISCNYSLDGMEEFLDRRKMTEFGSLALVDEGSGVALSLPGVRLGDMSSRHFKPEIHVTSLRFSPTGRCWAATSTEGLLIYSLDSSLMFDPFQLDEEVTAGSVHRTLRKGEWTLALLMAMKLNEQRLLQETLESVPYTDIKVLCSALPESYIERLLVFLAAQIESSRHLQFYLIWAHELLMQHGQKLKARSVSLMPAIHSLQKSIQSHFTELSKLCDWNRYNMRFAICLSKQRGVKRLPEERDSDMDSEVESMADSSKEEEIE</sequence>
<dbReference type="PROSITE" id="PS50082">
    <property type="entry name" value="WD_REPEATS_2"/>
    <property type="match status" value="4"/>
</dbReference>
<dbReference type="PANTHER" id="PTHR19858">
    <property type="entry name" value="WD40 REPEAT PROTEIN"/>
    <property type="match status" value="1"/>
</dbReference>
<accession>A0A8J6JYQ9</accession>
<dbReference type="PROSITE" id="PS50294">
    <property type="entry name" value="WD_REPEATS_REGION"/>
    <property type="match status" value="3"/>
</dbReference>
<organism evidence="9 10">
    <name type="scientific">Eleutherodactylus coqui</name>
    <name type="common">Puerto Rican coqui</name>
    <dbReference type="NCBI Taxonomy" id="57060"/>
    <lineage>
        <taxon>Eukaryota</taxon>
        <taxon>Metazoa</taxon>
        <taxon>Chordata</taxon>
        <taxon>Craniata</taxon>
        <taxon>Vertebrata</taxon>
        <taxon>Euteleostomi</taxon>
        <taxon>Amphibia</taxon>
        <taxon>Batrachia</taxon>
        <taxon>Anura</taxon>
        <taxon>Neobatrachia</taxon>
        <taxon>Hyloidea</taxon>
        <taxon>Eleutherodactylidae</taxon>
        <taxon>Eleutherodactylinae</taxon>
        <taxon>Eleutherodactylus</taxon>
        <taxon>Eleutherodactylus</taxon>
    </lineage>
</organism>
<feature type="repeat" description="WD" evidence="6">
    <location>
        <begin position="485"/>
        <end position="526"/>
    </location>
</feature>
<dbReference type="InterPro" id="IPR020472">
    <property type="entry name" value="WD40_PAC1"/>
</dbReference>
<evidence type="ECO:0000313" key="10">
    <source>
        <dbReference type="Proteomes" id="UP000770717"/>
    </source>
</evidence>
<name>A0A8J6JYQ9_ELECQ</name>